<organism evidence="1 2">
    <name type="scientific">Limosilactobacillus mucosae LM1</name>
    <dbReference type="NCBI Taxonomy" id="1130798"/>
    <lineage>
        <taxon>Bacteria</taxon>
        <taxon>Bacillati</taxon>
        <taxon>Bacillota</taxon>
        <taxon>Bacilli</taxon>
        <taxon>Lactobacillales</taxon>
        <taxon>Lactobacillaceae</taxon>
        <taxon>Limosilactobacillus</taxon>
    </lineage>
</organism>
<dbReference type="EMBL" id="CP011013">
    <property type="protein sequence ID" value="AJT50590.1"/>
    <property type="molecule type" value="Genomic_DNA"/>
</dbReference>
<proteinExistence type="predicted"/>
<evidence type="ECO:0000313" key="2">
    <source>
        <dbReference type="Proteomes" id="UP000003645"/>
    </source>
</evidence>
<name>A0A0D4CL04_LIMMU</name>
<evidence type="ECO:0000313" key="1">
    <source>
        <dbReference type="EMBL" id="AJT50590.1"/>
    </source>
</evidence>
<reference evidence="1 2" key="1">
    <citation type="journal article" date="2012" name="J. Bacteriol.">
        <title>Genome sequence of Lactobacillus mucosae LM1, isolated from piglet feces.</title>
        <authorList>
            <person name="Lee J.H."/>
            <person name="Valeriano V.D."/>
            <person name="Shin Y.R."/>
            <person name="Chae J.P."/>
            <person name="Kim G.B."/>
            <person name="Ham J.S."/>
            <person name="Chun J."/>
            <person name="Kang D.K."/>
        </authorList>
    </citation>
    <scope>NUCLEOTIDE SEQUENCE [LARGE SCALE GENOMIC DNA]</scope>
    <source>
        <strain evidence="1 2">LM1</strain>
    </source>
</reference>
<keyword evidence="2" id="KW-1185">Reference proteome</keyword>
<gene>
    <name evidence="1" type="ORF">LBLM1_05765</name>
</gene>
<accession>A0A0D4CL04</accession>
<dbReference type="STRING" id="1130798.LBLM1_05765"/>
<protein>
    <submittedName>
        <fullName evidence="1">Uncharacterized protein</fullName>
    </submittedName>
</protein>
<sequence length="87" mass="9688">MKFCYVVSRKEGGDMEPIAVFKRLKPALQYVSQQGMEPEVARQSNAYKALLEQGWVVDFVPVKVADQATKTAMVKAKLSIGKAILKE</sequence>
<dbReference type="KEGG" id="lmu:LBLM1_05765"/>
<dbReference type="HOGENOM" id="CLU_2479443_0_0_9"/>
<dbReference type="RefSeq" id="WP_039945336.1">
    <property type="nucleotide sequence ID" value="NZ_CP011013.1"/>
</dbReference>
<dbReference type="Proteomes" id="UP000003645">
    <property type="component" value="Chromosome"/>
</dbReference>
<dbReference type="AlphaFoldDB" id="A0A0D4CL04"/>